<dbReference type="EMBL" id="JARBHB010000011">
    <property type="protein sequence ID" value="KAJ8872377.1"/>
    <property type="molecule type" value="Genomic_DNA"/>
</dbReference>
<feature type="compositionally biased region" description="Basic and acidic residues" evidence="1">
    <location>
        <begin position="409"/>
        <end position="439"/>
    </location>
</feature>
<keyword evidence="3" id="KW-1185">Reference proteome</keyword>
<accession>A0ABQ9GK30</accession>
<evidence type="ECO:0000313" key="3">
    <source>
        <dbReference type="Proteomes" id="UP001159363"/>
    </source>
</evidence>
<gene>
    <name evidence="2" type="ORF">PR048_025981</name>
</gene>
<comment type="caution">
    <text evidence="2">The sequence shown here is derived from an EMBL/GenBank/DDBJ whole genome shotgun (WGS) entry which is preliminary data.</text>
</comment>
<evidence type="ECO:0000256" key="1">
    <source>
        <dbReference type="SAM" id="MobiDB-lite"/>
    </source>
</evidence>
<proteinExistence type="predicted"/>
<feature type="compositionally biased region" description="Polar residues" evidence="1">
    <location>
        <begin position="39"/>
        <end position="51"/>
    </location>
</feature>
<sequence>MKQRRNERAGGNGRSPRKSADPHAKIRGVTPPRIESGSPRRQTAAYTASAHTSKMAPLTNVIRNTFHPSALGNLPANQQHRQYGTFRRTHRLPPRGEPSSIPGGVAPGFPHVGIMPDDAAGKRIFSGIPRSPRHCIPRRCSVLTSLHPHRLSRPRSLRLCPNSLRESTLSPTLGVTESALLSQLGYESARGKVNDNVHSVLTHTPFGSHVVFNTFASHQGEPGHRIFISESRAGRCRWSAVFSRISRFPRPFIQAPLHTSITLISSQVLAVKSRPNLFTSVHVLEDSLAYAVSLSGNRKVRLQAVYAVSLLASRQGRSGFDSRPGRSGFPHVRIVPADAVGRRIFSGSSRFPRPFIPAPLHNHLDRPHRLRTGLPSVRIGFYVLNTIRRVSATFHGIAFEQKSPPVRSVRSEEKNNAERKYGRAIKERERERETAETKRRDMRRISSSLIIVIIPRLTRLAFPFLPFSCSQLVVTSWKETRPIRAHQPHAHYARLCQSNSKVKRFCRLLTSRSPEPKRVKRGENGAGSEFES</sequence>
<protein>
    <submittedName>
        <fullName evidence="2">Uncharacterized protein</fullName>
    </submittedName>
</protein>
<name>A0ABQ9GK30_9NEOP</name>
<dbReference type="Proteomes" id="UP001159363">
    <property type="component" value="Chromosome 10"/>
</dbReference>
<reference evidence="2 3" key="1">
    <citation type="submission" date="2023-02" db="EMBL/GenBank/DDBJ databases">
        <title>LHISI_Scaffold_Assembly.</title>
        <authorList>
            <person name="Stuart O.P."/>
            <person name="Cleave R."/>
            <person name="Magrath M.J.L."/>
            <person name="Mikheyev A.S."/>
        </authorList>
    </citation>
    <scope>NUCLEOTIDE SEQUENCE [LARGE SCALE GENOMIC DNA]</scope>
    <source>
        <strain evidence="2">Daus_M_001</strain>
        <tissue evidence="2">Leg muscle</tissue>
    </source>
</reference>
<evidence type="ECO:0000313" key="2">
    <source>
        <dbReference type="EMBL" id="KAJ8872377.1"/>
    </source>
</evidence>
<feature type="region of interest" description="Disordered" evidence="1">
    <location>
        <begin position="1"/>
        <end position="51"/>
    </location>
</feature>
<organism evidence="2 3">
    <name type="scientific">Dryococelus australis</name>
    <dbReference type="NCBI Taxonomy" id="614101"/>
    <lineage>
        <taxon>Eukaryota</taxon>
        <taxon>Metazoa</taxon>
        <taxon>Ecdysozoa</taxon>
        <taxon>Arthropoda</taxon>
        <taxon>Hexapoda</taxon>
        <taxon>Insecta</taxon>
        <taxon>Pterygota</taxon>
        <taxon>Neoptera</taxon>
        <taxon>Polyneoptera</taxon>
        <taxon>Phasmatodea</taxon>
        <taxon>Verophasmatodea</taxon>
        <taxon>Anareolatae</taxon>
        <taxon>Phasmatidae</taxon>
        <taxon>Eurycanthinae</taxon>
        <taxon>Dryococelus</taxon>
    </lineage>
</organism>
<feature type="region of interest" description="Disordered" evidence="1">
    <location>
        <begin position="408"/>
        <end position="440"/>
    </location>
</feature>